<evidence type="ECO:0000256" key="3">
    <source>
        <dbReference type="ARBA" id="ARBA00022630"/>
    </source>
</evidence>
<dbReference type="RefSeq" id="WP_119927279.1">
    <property type="nucleotide sequence ID" value="NZ_QZEY01000005.1"/>
</dbReference>
<evidence type="ECO:0000259" key="6">
    <source>
        <dbReference type="PROSITE" id="PS51387"/>
    </source>
</evidence>
<dbReference type="InterPro" id="IPR036318">
    <property type="entry name" value="FAD-bd_PCMH-like_sf"/>
</dbReference>
<dbReference type="InterPro" id="IPR012951">
    <property type="entry name" value="BBE"/>
</dbReference>
<keyword evidence="3" id="KW-0285">Flavoprotein</keyword>
<dbReference type="Pfam" id="PF08031">
    <property type="entry name" value="BBE"/>
    <property type="match status" value="1"/>
</dbReference>
<dbReference type="OrthoDB" id="5169292at2"/>
<evidence type="ECO:0000313" key="8">
    <source>
        <dbReference type="Proteomes" id="UP000265768"/>
    </source>
</evidence>
<dbReference type="EMBL" id="QZEY01000005">
    <property type="protein sequence ID" value="RJL31962.1"/>
    <property type="molecule type" value="Genomic_DNA"/>
</dbReference>
<dbReference type="GO" id="GO:0071949">
    <property type="term" value="F:FAD binding"/>
    <property type="evidence" value="ECO:0007669"/>
    <property type="project" value="InterPro"/>
</dbReference>
<comment type="cofactor">
    <cofactor evidence="1">
        <name>FAD</name>
        <dbReference type="ChEBI" id="CHEBI:57692"/>
    </cofactor>
</comment>
<dbReference type="Gene3D" id="3.40.462.20">
    <property type="match status" value="1"/>
</dbReference>
<dbReference type="PANTHER" id="PTHR42973">
    <property type="entry name" value="BINDING OXIDOREDUCTASE, PUTATIVE (AFU_ORTHOLOGUE AFUA_1G17690)-RELATED"/>
    <property type="match status" value="1"/>
</dbReference>
<dbReference type="InterPro" id="IPR006094">
    <property type="entry name" value="Oxid_FAD_bind_N"/>
</dbReference>
<dbReference type="GO" id="GO:0016491">
    <property type="term" value="F:oxidoreductase activity"/>
    <property type="evidence" value="ECO:0007669"/>
    <property type="project" value="UniProtKB-KW"/>
</dbReference>
<dbReference type="AlphaFoldDB" id="A0A3A4BLR7"/>
<keyword evidence="4" id="KW-0274">FAD</keyword>
<dbReference type="InterPro" id="IPR016169">
    <property type="entry name" value="FAD-bd_PCMH_sub2"/>
</dbReference>
<dbReference type="Gene3D" id="3.30.465.10">
    <property type="match status" value="1"/>
</dbReference>
<comment type="similarity">
    <text evidence="2">Belongs to the oxygen-dependent FAD-linked oxidoreductase family.</text>
</comment>
<dbReference type="PROSITE" id="PS00862">
    <property type="entry name" value="OX2_COVAL_FAD"/>
    <property type="match status" value="1"/>
</dbReference>
<protein>
    <submittedName>
        <fullName evidence="7">FAD-binding oxidoreductase</fullName>
    </submittedName>
</protein>
<evidence type="ECO:0000256" key="1">
    <source>
        <dbReference type="ARBA" id="ARBA00001974"/>
    </source>
</evidence>
<dbReference type="Gene3D" id="3.30.43.10">
    <property type="entry name" value="Uridine Diphospho-n-acetylenolpyruvylglucosamine Reductase, domain 2"/>
    <property type="match status" value="1"/>
</dbReference>
<dbReference type="InterPro" id="IPR016167">
    <property type="entry name" value="FAD-bd_PCMH_sub1"/>
</dbReference>
<name>A0A3A4BLR7_9ACTN</name>
<accession>A0A3A4BLR7</accession>
<dbReference type="InterPro" id="IPR050416">
    <property type="entry name" value="FAD-linked_Oxidoreductase"/>
</dbReference>
<reference evidence="7 8" key="1">
    <citation type="submission" date="2018-09" db="EMBL/GenBank/DDBJ databases">
        <title>YIM 75507 draft genome.</title>
        <authorList>
            <person name="Tang S."/>
            <person name="Feng Y."/>
        </authorList>
    </citation>
    <scope>NUCLEOTIDE SEQUENCE [LARGE SCALE GENOMIC DNA]</scope>
    <source>
        <strain evidence="7 8">YIM 75507</strain>
    </source>
</reference>
<dbReference type="PROSITE" id="PS51387">
    <property type="entry name" value="FAD_PCMH"/>
    <property type="match status" value="1"/>
</dbReference>
<dbReference type="Proteomes" id="UP000265768">
    <property type="component" value="Unassembled WGS sequence"/>
</dbReference>
<evidence type="ECO:0000256" key="4">
    <source>
        <dbReference type="ARBA" id="ARBA00022827"/>
    </source>
</evidence>
<evidence type="ECO:0000256" key="5">
    <source>
        <dbReference type="ARBA" id="ARBA00023002"/>
    </source>
</evidence>
<keyword evidence="8" id="KW-1185">Reference proteome</keyword>
<dbReference type="Pfam" id="PF01565">
    <property type="entry name" value="FAD_binding_4"/>
    <property type="match status" value="1"/>
</dbReference>
<dbReference type="PANTHER" id="PTHR42973:SF39">
    <property type="entry name" value="FAD-BINDING PCMH-TYPE DOMAIN-CONTAINING PROTEIN"/>
    <property type="match status" value="1"/>
</dbReference>
<organism evidence="7 8">
    <name type="scientific">Bailinhaonella thermotolerans</name>
    <dbReference type="NCBI Taxonomy" id="1070861"/>
    <lineage>
        <taxon>Bacteria</taxon>
        <taxon>Bacillati</taxon>
        <taxon>Actinomycetota</taxon>
        <taxon>Actinomycetes</taxon>
        <taxon>Streptosporangiales</taxon>
        <taxon>Streptosporangiaceae</taxon>
        <taxon>Bailinhaonella</taxon>
    </lineage>
</organism>
<gene>
    <name evidence="7" type="ORF">D5H75_16075</name>
</gene>
<proteinExistence type="inferred from homology"/>
<evidence type="ECO:0000313" key="7">
    <source>
        <dbReference type="EMBL" id="RJL31962.1"/>
    </source>
</evidence>
<feature type="domain" description="FAD-binding PCMH-type" evidence="6">
    <location>
        <begin position="42"/>
        <end position="210"/>
    </location>
</feature>
<evidence type="ECO:0000256" key="2">
    <source>
        <dbReference type="ARBA" id="ARBA00005466"/>
    </source>
</evidence>
<dbReference type="InterPro" id="IPR006093">
    <property type="entry name" value="Oxy_OxRdtase_FAD_BS"/>
</dbReference>
<keyword evidence="5" id="KW-0560">Oxidoreductase</keyword>
<comment type="caution">
    <text evidence="7">The sequence shown here is derived from an EMBL/GenBank/DDBJ whole genome shotgun (WGS) entry which is preliminary data.</text>
</comment>
<dbReference type="SUPFAM" id="SSF56176">
    <property type="entry name" value="FAD-binding/transporter-associated domain-like"/>
    <property type="match status" value="1"/>
</dbReference>
<dbReference type="InterPro" id="IPR016166">
    <property type="entry name" value="FAD-bd_PCMH"/>
</dbReference>
<sequence>MTVLDDLRSDVAGLARRGFGGAVHMAGDAGYDAGRRGLYPEVDSRPVVVAEARSAEDVRAAVTAARENLLPLAVQATGHGTRVVADGGMLLRTDLMRGVRIDPVRRVARVRPGTKWGQVLAAASAHGLAPLSGSSPDVGVVGYTVGGGLGWLGRRHGFAADSVTEAEVVTADGEIVTANDHRNADLFWALRGGGGNFGLVTSLEFKLYPVHTVYAGFAWFPIERAAETIAFHRQWGALVPNAMSTAIVLTAMPGAPERRAMLIKVMYAGEADEARRLLQPLWEVAGPAHAEDLRVMPYAEAAMGGTPARHLDLFDELPDPVIETLVEAGRLATVEIRHWGGALSDPGPGAGPAGHRSTAYSAIIDTVLPGVADRLRPHANGGSFLNFLIDPARTGTAFTFANLHRLREVKRAHDPDNFFRLNFNIAPADPRH</sequence>